<protein>
    <recommendedName>
        <fullName evidence="1">PAS domain-containing protein</fullName>
    </recommendedName>
</protein>
<dbReference type="InterPro" id="IPR000014">
    <property type="entry name" value="PAS"/>
</dbReference>
<dbReference type="SUPFAM" id="SSF55785">
    <property type="entry name" value="PYP-like sensor domain (PAS domain)"/>
    <property type="match status" value="1"/>
</dbReference>
<dbReference type="CDD" id="cd00130">
    <property type="entry name" value="PAS"/>
    <property type="match status" value="1"/>
</dbReference>
<gene>
    <name evidence="2" type="ORF">K493DRAFT_302254</name>
</gene>
<evidence type="ECO:0000313" key="2">
    <source>
        <dbReference type="EMBL" id="ORX94132.1"/>
    </source>
</evidence>
<dbReference type="AlphaFoldDB" id="A0A1Y1Y7Y0"/>
<dbReference type="Gene3D" id="3.30.450.20">
    <property type="entry name" value="PAS domain"/>
    <property type="match status" value="1"/>
</dbReference>
<keyword evidence="3" id="KW-1185">Reference proteome</keyword>
<name>A0A1Y1Y7Y0_9FUNG</name>
<dbReference type="Pfam" id="PF00989">
    <property type="entry name" value="PAS"/>
    <property type="match status" value="1"/>
</dbReference>
<evidence type="ECO:0000259" key="1">
    <source>
        <dbReference type="PROSITE" id="PS50112"/>
    </source>
</evidence>
<dbReference type="InterPro" id="IPR035965">
    <property type="entry name" value="PAS-like_dom_sf"/>
</dbReference>
<dbReference type="InParanoid" id="A0A1Y1Y7Y0"/>
<organism evidence="2 3">
    <name type="scientific">Basidiobolus meristosporus CBS 931.73</name>
    <dbReference type="NCBI Taxonomy" id="1314790"/>
    <lineage>
        <taxon>Eukaryota</taxon>
        <taxon>Fungi</taxon>
        <taxon>Fungi incertae sedis</taxon>
        <taxon>Zoopagomycota</taxon>
        <taxon>Entomophthoromycotina</taxon>
        <taxon>Basidiobolomycetes</taxon>
        <taxon>Basidiobolales</taxon>
        <taxon>Basidiobolaceae</taxon>
        <taxon>Basidiobolus</taxon>
    </lineage>
</organism>
<dbReference type="EMBL" id="MCFE01000213">
    <property type="protein sequence ID" value="ORX94132.1"/>
    <property type="molecule type" value="Genomic_DNA"/>
</dbReference>
<evidence type="ECO:0000313" key="3">
    <source>
        <dbReference type="Proteomes" id="UP000193498"/>
    </source>
</evidence>
<accession>A0A1Y1Y7Y0</accession>
<dbReference type="InterPro" id="IPR013767">
    <property type="entry name" value="PAS_fold"/>
</dbReference>
<proteinExistence type="predicted"/>
<sequence length="112" mass="12724">MILDHLEAFRIKYCSSVTTTVFGLYTKELVGTSVLDFIDTEDIYDVQEELREIVRDEAVSNRINFAFVSHSGLKTEFQASVSYTDDGIILIAQVNPEEMLQSIGEIDLTWPK</sequence>
<reference evidence="2 3" key="1">
    <citation type="submission" date="2016-07" db="EMBL/GenBank/DDBJ databases">
        <title>Pervasive Adenine N6-methylation of Active Genes in Fungi.</title>
        <authorList>
            <consortium name="DOE Joint Genome Institute"/>
            <person name="Mondo S.J."/>
            <person name="Dannebaum R.O."/>
            <person name="Kuo R.C."/>
            <person name="Labutti K."/>
            <person name="Haridas S."/>
            <person name="Kuo A."/>
            <person name="Salamov A."/>
            <person name="Ahrendt S.R."/>
            <person name="Lipzen A."/>
            <person name="Sullivan W."/>
            <person name="Andreopoulos W.B."/>
            <person name="Clum A."/>
            <person name="Lindquist E."/>
            <person name="Daum C."/>
            <person name="Ramamoorthy G.K."/>
            <person name="Gryganskyi A."/>
            <person name="Culley D."/>
            <person name="Magnuson J.K."/>
            <person name="James T.Y."/>
            <person name="O'Malley M.A."/>
            <person name="Stajich J.E."/>
            <person name="Spatafora J.W."/>
            <person name="Visel A."/>
            <person name="Grigoriev I.V."/>
        </authorList>
    </citation>
    <scope>NUCLEOTIDE SEQUENCE [LARGE SCALE GENOMIC DNA]</scope>
    <source>
        <strain evidence="2 3">CBS 931.73</strain>
    </source>
</reference>
<dbReference type="Proteomes" id="UP000193498">
    <property type="component" value="Unassembled WGS sequence"/>
</dbReference>
<feature type="domain" description="PAS" evidence="1">
    <location>
        <begin position="1"/>
        <end position="57"/>
    </location>
</feature>
<dbReference type="GO" id="GO:0006355">
    <property type="term" value="P:regulation of DNA-templated transcription"/>
    <property type="evidence" value="ECO:0007669"/>
    <property type="project" value="InterPro"/>
</dbReference>
<dbReference type="PROSITE" id="PS50112">
    <property type="entry name" value="PAS"/>
    <property type="match status" value="1"/>
</dbReference>
<comment type="caution">
    <text evidence="2">The sequence shown here is derived from an EMBL/GenBank/DDBJ whole genome shotgun (WGS) entry which is preliminary data.</text>
</comment>